<dbReference type="Pfam" id="PF00753">
    <property type="entry name" value="Lactamase_B"/>
    <property type="match status" value="1"/>
</dbReference>
<dbReference type="SMART" id="SM00849">
    <property type="entry name" value="Lactamase_B"/>
    <property type="match status" value="1"/>
</dbReference>
<evidence type="ECO:0000313" key="2">
    <source>
        <dbReference type="EMBL" id="QAY71853.1"/>
    </source>
</evidence>
<keyword evidence="2" id="KW-0378">Hydrolase</keyword>
<dbReference type="InterPro" id="IPR001279">
    <property type="entry name" value="Metallo-B-lactamas"/>
</dbReference>
<dbReference type="SUPFAM" id="SSF56281">
    <property type="entry name" value="Metallo-hydrolase/oxidoreductase"/>
    <property type="match status" value="1"/>
</dbReference>
<gene>
    <name evidence="2" type="ORF">ET471_11605</name>
</gene>
<dbReference type="OrthoDB" id="3813329at2"/>
<keyword evidence="3" id="KW-1185">Reference proteome</keyword>
<evidence type="ECO:0000259" key="1">
    <source>
        <dbReference type="SMART" id="SM00849"/>
    </source>
</evidence>
<dbReference type="InterPro" id="IPR050855">
    <property type="entry name" value="NDM-1-like"/>
</dbReference>
<dbReference type="InterPro" id="IPR036866">
    <property type="entry name" value="RibonucZ/Hydroxyglut_hydro"/>
</dbReference>
<feature type="domain" description="Metallo-beta-lactamase" evidence="1">
    <location>
        <begin position="17"/>
        <end position="215"/>
    </location>
</feature>
<dbReference type="KEGG" id="xya:ET471_11605"/>
<accession>A0A4P6FA82</accession>
<organism evidence="2 3">
    <name type="scientific">Xylanimonas protaetiae</name>
    <dbReference type="NCBI Taxonomy" id="2509457"/>
    <lineage>
        <taxon>Bacteria</taxon>
        <taxon>Bacillati</taxon>
        <taxon>Actinomycetota</taxon>
        <taxon>Actinomycetes</taxon>
        <taxon>Micrococcales</taxon>
        <taxon>Promicromonosporaceae</taxon>
        <taxon>Xylanimonas</taxon>
    </lineage>
</organism>
<dbReference type="GO" id="GO:0016787">
    <property type="term" value="F:hydrolase activity"/>
    <property type="evidence" value="ECO:0007669"/>
    <property type="project" value="UniProtKB-KW"/>
</dbReference>
<evidence type="ECO:0000313" key="3">
    <source>
        <dbReference type="Proteomes" id="UP000292118"/>
    </source>
</evidence>
<reference evidence="2 3" key="1">
    <citation type="submission" date="2019-01" db="EMBL/GenBank/DDBJ databases">
        <title>Genome sequencing of strain FW10M-9.</title>
        <authorList>
            <person name="Heo J."/>
            <person name="Kim S.-J."/>
            <person name="Kim J.-S."/>
            <person name="Hong S.-B."/>
            <person name="Kwon S.-W."/>
        </authorList>
    </citation>
    <scope>NUCLEOTIDE SEQUENCE [LARGE SCALE GENOMIC DNA]</scope>
    <source>
        <strain evidence="2 3">FW10M-9</strain>
    </source>
</reference>
<proteinExistence type="predicted"/>
<dbReference type="EMBL" id="CP035493">
    <property type="protein sequence ID" value="QAY71853.1"/>
    <property type="molecule type" value="Genomic_DNA"/>
</dbReference>
<sequence length="287" mass="29591">MRQVAAGVWVATAEIWTSNTVVVVDDDGAALVVDPGITPTEVDGLAAAVAARGWRVAAGLATHPHWDHVLWSAALGDVPRFATPTAIAALAGDVERGWQEASSAAPGHDRALFGALTPLGSAPVGADVPLVPPAPRGCRVVVHEAHAPGHLALVTRGVLVAGDMLSDQEVPLLDVGPGGDRARAPLDPLGGYRRALAALEDAVARYDVAVLVPGHGAVAVGRDAVAARFTADRAYLHALEQAAAQPPSGHAGCDVPRTVPDERLADRWVAGEHAAQLDFLRARLTGR</sequence>
<protein>
    <submittedName>
        <fullName evidence="2">MBL fold metallo-hydrolase</fullName>
    </submittedName>
</protein>
<dbReference type="Proteomes" id="UP000292118">
    <property type="component" value="Chromosome"/>
</dbReference>
<name>A0A4P6FA82_9MICO</name>
<dbReference type="PANTHER" id="PTHR42951:SF22">
    <property type="entry name" value="METALLO BETA-LACTAMASE SUPERFAMILY LIPOPROTEIN"/>
    <property type="match status" value="1"/>
</dbReference>
<dbReference type="PANTHER" id="PTHR42951">
    <property type="entry name" value="METALLO-BETA-LACTAMASE DOMAIN-CONTAINING"/>
    <property type="match status" value="1"/>
</dbReference>
<dbReference type="AlphaFoldDB" id="A0A4P6FA82"/>
<dbReference type="Gene3D" id="3.60.15.10">
    <property type="entry name" value="Ribonuclease Z/Hydroxyacylglutathione hydrolase-like"/>
    <property type="match status" value="1"/>
</dbReference>